<evidence type="ECO:0000313" key="1">
    <source>
        <dbReference type="EMBL" id="EFG06941.1"/>
    </source>
</evidence>
<proteinExistence type="predicted"/>
<sequence length="279" mass="31743">MGFHMISPKMPQNESVYSRSGDSVVFNQLALKIEMDEVSNEDYYRWLDDMIATIGERVPGAKIVEKEGARQTPPLNTAIYYDTEDFRILHTGALLRTSCNKITHAFCAFKAAQDENHVRRDHRHVFDGEEKATIQAAPSSPEAVAVVQRLMARTDIQHPGTFLEESYGIPRTELIPTVKLDDLRYTFFVWLDKRDALRCSIDRATVSNLRLPEAERVERPVSEVELAIYPRIEPEIAQDPRVVELIKVLSEDLCARFDTRVTSDIKYQRSATALGMGGR</sequence>
<dbReference type="eggNOG" id="ENOG502ZCCS">
    <property type="taxonomic scope" value="Bacteria"/>
</dbReference>
<protein>
    <submittedName>
        <fullName evidence="1">Uncharacterized protein</fullName>
    </submittedName>
</protein>
<dbReference type="SUPFAM" id="SSF55154">
    <property type="entry name" value="CYTH-like phosphatases"/>
    <property type="match status" value="1"/>
</dbReference>
<dbReference type="InterPro" id="IPR033469">
    <property type="entry name" value="CYTH-like_dom_sf"/>
</dbReference>
<dbReference type="STRING" id="1901.BB341_18980"/>
<name>E2Q4A3_STRCL</name>
<dbReference type="EMBL" id="CM000913">
    <property type="protein sequence ID" value="EFG06941.1"/>
    <property type="molecule type" value="Genomic_DNA"/>
</dbReference>
<evidence type="ECO:0000313" key="2">
    <source>
        <dbReference type="Proteomes" id="UP000002357"/>
    </source>
</evidence>
<gene>
    <name evidence="1" type="ORF">SCLAV_1868</name>
</gene>
<dbReference type="AlphaFoldDB" id="E2Q4A3"/>
<organism evidence="1 2">
    <name type="scientific">Streptomyces clavuligerus</name>
    <dbReference type="NCBI Taxonomy" id="1901"/>
    <lineage>
        <taxon>Bacteria</taxon>
        <taxon>Bacillati</taxon>
        <taxon>Actinomycetota</taxon>
        <taxon>Actinomycetes</taxon>
        <taxon>Kitasatosporales</taxon>
        <taxon>Streptomycetaceae</taxon>
        <taxon>Streptomyces</taxon>
    </lineage>
</organism>
<dbReference type="Proteomes" id="UP000002357">
    <property type="component" value="Chromosome"/>
</dbReference>
<reference evidence="1 2" key="1">
    <citation type="journal article" date="2010" name="Genome Biol. Evol.">
        <title>The sequence of a 1.8-mb bacterial linear plasmid reveals a rich evolutionary reservoir of secondary metabolic pathways.</title>
        <authorList>
            <person name="Medema M.H."/>
            <person name="Trefzer A."/>
            <person name="Kovalchuk A."/>
            <person name="van den Berg M."/>
            <person name="Mueller U."/>
            <person name="Heijne W."/>
            <person name="Wu L."/>
            <person name="Alam M.T."/>
            <person name="Ronning C.M."/>
            <person name="Nierman W.C."/>
            <person name="Bovenberg R.A.L."/>
            <person name="Breitling R."/>
            <person name="Takano E."/>
        </authorList>
    </citation>
    <scope>NUCLEOTIDE SEQUENCE [LARGE SCALE GENOMIC DNA]</scope>
    <source>
        <strain evidence="2">ATCC 27064 / DSM 738 / JCM 4710 / NBRC 13307 / NCIMB 12785 / NRRL 3585 / VKM Ac-602</strain>
    </source>
</reference>
<keyword evidence="2" id="KW-1185">Reference proteome</keyword>
<accession>E2Q4A3</accession>